<protein>
    <submittedName>
        <fullName evidence="6">Hydrolase</fullName>
    </submittedName>
</protein>
<dbReference type="Pfam" id="PF07687">
    <property type="entry name" value="M20_dimer"/>
    <property type="match status" value="1"/>
</dbReference>
<dbReference type="CDD" id="cd03885">
    <property type="entry name" value="M20_CPDG2"/>
    <property type="match status" value="1"/>
</dbReference>
<dbReference type="NCBIfam" id="NF005602">
    <property type="entry name" value="PRK07338.1"/>
    <property type="match status" value="1"/>
</dbReference>
<feature type="active site" evidence="4">
    <location>
        <position position="104"/>
    </location>
</feature>
<dbReference type="Gene3D" id="3.30.70.360">
    <property type="match status" value="1"/>
</dbReference>
<keyword evidence="7" id="KW-1185">Reference proteome</keyword>
<dbReference type="Gene3D" id="3.40.630.10">
    <property type="entry name" value="Zn peptidases"/>
    <property type="match status" value="1"/>
</dbReference>
<dbReference type="PANTHER" id="PTHR43808:SF9">
    <property type="entry name" value="BLL0789 PROTEIN"/>
    <property type="match status" value="1"/>
</dbReference>
<name>A0AAV3U530_9ALTE</name>
<dbReference type="AlphaFoldDB" id="A0AAV3U530"/>
<evidence type="ECO:0000313" key="7">
    <source>
        <dbReference type="Proteomes" id="UP001409585"/>
    </source>
</evidence>
<keyword evidence="2 6" id="KW-0378">Hydrolase</keyword>
<dbReference type="InterPro" id="IPR002933">
    <property type="entry name" value="Peptidase_M20"/>
</dbReference>
<evidence type="ECO:0000256" key="4">
    <source>
        <dbReference type="PIRSR" id="PIRSR037238-1"/>
    </source>
</evidence>
<evidence type="ECO:0000259" key="5">
    <source>
        <dbReference type="Pfam" id="PF07687"/>
    </source>
</evidence>
<accession>A0AAV3U530</accession>
<feature type="active site" description="Proton acceptor" evidence="4">
    <location>
        <position position="165"/>
    </location>
</feature>
<evidence type="ECO:0000313" key="6">
    <source>
        <dbReference type="EMBL" id="GAA4948190.1"/>
    </source>
</evidence>
<dbReference type="SUPFAM" id="SSF55031">
    <property type="entry name" value="Bacterial exopeptidase dimerisation domain"/>
    <property type="match status" value="1"/>
</dbReference>
<proteinExistence type="predicted"/>
<dbReference type="SUPFAM" id="SSF53187">
    <property type="entry name" value="Zn-dependent exopeptidases"/>
    <property type="match status" value="1"/>
</dbReference>
<dbReference type="PIRSF" id="PIRSF037238">
    <property type="entry name" value="Carboxypeptidase_G2"/>
    <property type="match status" value="1"/>
</dbReference>
<reference evidence="7" key="1">
    <citation type="journal article" date="2019" name="Int. J. Syst. Evol. Microbiol.">
        <title>The Global Catalogue of Microorganisms (GCM) 10K type strain sequencing project: providing services to taxonomists for standard genome sequencing and annotation.</title>
        <authorList>
            <consortium name="The Broad Institute Genomics Platform"/>
            <consortium name="The Broad Institute Genome Sequencing Center for Infectious Disease"/>
            <person name="Wu L."/>
            <person name="Ma J."/>
        </authorList>
    </citation>
    <scope>NUCLEOTIDE SEQUENCE [LARGE SCALE GENOMIC DNA]</scope>
    <source>
        <strain evidence="7">JCM 19134</strain>
    </source>
</reference>
<dbReference type="GO" id="GO:0016787">
    <property type="term" value="F:hydrolase activity"/>
    <property type="evidence" value="ECO:0007669"/>
    <property type="project" value="UniProtKB-KW"/>
</dbReference>
<gene>
    <name evidence="6" type="ORF">GCM10025791_30150</name>
</gene>
<evidence type="ECO:0000256" key="2">
    <source>
        <dbReference type="ARBA" id="ARBA00022801"/>
    </source>
</evidence>
<dbReference type="EMBL" id="BAABLX010000027">
    <property type="protein sequence ID" value="GAA4948190.1"/>
    <property type="molecule type" value="Genomic_DNA"/>
</dbReference>
<sequence>MSHLGENQTTFAWIDQSAPAMLERLVAWSGINSGSHNLAGLQAMAEQIKALFTPIAEDALSVDLADAEQLADDGQIHAVQYGSLLTFSKRPQAPIQVLLTGHMDTVFPADCAFQSANFIDGNTLHGPGVADMKGGLLVMFMALAAWEQQADANQLGWRVVINPDEETGSLASAPHLAHYAKEADLGMVFEPALADGTLAGERKGSGNFSLRVTGRSAHAGREFHLGRNAIAALAEVLVQLHGLNTKAQQQHDGVTLNIGRIQGGGPVNVVPDRAVAHFNVRMVNDGAQRWLQEEINAIVAQANLLDGIHLELFGGFTRPAKLSTPAHRLLCQWLTDCGAALQVPITFKATGGCCDGNNLAAAGLPNIDTLGVRGGQIHTDQEFMLVDSLAERAKLSFLLLQRASRHGEQLKTLLTNG</sequence>
<dbReference type="GO" id="GO:0046872">
    <property type="term" value="F:metal ion binding"/>
    <property type="evidence" value="ECO:0007669"/>
    <property type="project" value="UniProtKB-KW"/>
</dbReference>
<dbReference type="InterPro" id="IPR017150">
    <property type="entry name" value="Pept_M20_glutamate_carboxypep"/>
</dbReference>
<evidence type="ECO:0000256" key="3">
    <source>
        <dbReference type="ARBA" id="ARBA00023285"/>
    </source>
</evidence>
<keyword evidence="1" id="KW-0479">Metal-binding</keyword>
<dbReference type="RefSeq" id="WP_345423982.1">
    <property type="nucleotide sequence ID" value="NZ_AP031496.1"/>
</dbReference>
<dbReference type="InterPro" id="IPR050072">
    <property type="entry name" value="Peptidase_M20A"/>
</dbReference>
<dbReference type="Proteomes" id="UP001409585">
    <property type="component" value="Unassembled WGS sequence"/>
</dbReference>
<dbReference type="PANTHER" id="PTHR43808">
    <property type="entry name" value="ACETYLORNITHINE DEACETYLASE"/>
    <property type="match status" value="1"/>
</dbReference>
<feature type="domain" description="Peptidase M20 dimerisation" evidence="5">
    <location>
        <begin position="201"/>
        <end position="303"/>
    </location>
</feature>
<dbReference type="Pfam" id="PF01546">
    <property type="entry name" value="Peptidase_M20"/>
    <property type="match status" value="1"/>
</dbReference>
<dbReference type="InterPro" id="IPR036264">
    <property type="entry name" value="Bact_exopeptidase_dim_dom"/>
</dbReference>
<keyword evidence="3" id="KW-0170">Cobalt</keyword>
<dbReference type="InterPro" id="IPR011650">
    <property type="entry name" value="Peptidase_M20_dimer"/>
</dbReference>
<comment type="caution">
    <text evidence="6">The sequence shown here is derived from an EMBL/GenBank/DDBJ whole genome shotgun (WGS) entry which is preliminary data.</text>
</comment>
<evidence type="ECO:0000256" key="1">
    <source>
        <dbReference type="ARBA" id="ARBA00022723"/>
    </source>
</evidence>
<organism evidence="6 7">
    <name type="scientific">Halioxenophilus aromaticivorans</name>
    <dbReference type="NCBI Taxonomy" id="1306992"/>
    <lineage>
        <taxon>Bacteria</taxon>
        <taxon>Pseudomonadati</taxon>
        <taxon>Pseudomonadota</taxon>
        <taxon>Gammaproteobacteria</taxon>
        <taxon>Alteromonadales</taxon>
        <taxon>Alteromonadaceae</taxon>
        <taxon>Halioxenophilus</taxon>
    </lineage>
</organism>